<keyword evidence="5" id="KW-1185">Reference proteome</keyword>
<evidence type="ECO:0000313" key="2">
    <source>
        <dbReference type="EMBL" id="EFW93573.1"/>
    </source>
</evidence>
<evidence type="ECO:0000313" key="4">
    <source>
        <dbReference type="Proteomes" id="UP000003751"/>
    </source>
</evidence>
<dbReference type="InterPro" id="IPR041698">
    <property type="entry name" value="Methyltransf_25"/>
</dbReference>
<keyword evidence="2" id="KW-0489">Methyltransferase</keyword>
<protein>
    <submittedName>
        <fullName evidence="3">Methyltransferase domain-containing protein</fullName>
    </submittedName>
    <submittedName>
        <fullName evidence="2">Methyltransferase type 12</fullName>
    </submittedName>
</protein>
<dbReference type="Proteomes" id="UP000184203">
    <property type="component" value="Unassembled WGS sequence"/>
</dbReference>
<dbReference type="EMBL" id="AEMG01000002">
    <property type="protein sequence ID" value="EFW93573.1"/>
    <property type="molecule type" value="Genomic_DNA"/>
</dbReference>
<dbReference type="CDD" id="cd02440">
    <property type="entry name" value="AdoMet_MTases"/>
    <property type="match status" value="1"/>
</dbReference>
<dbReference type="RefSeq" id="WP_007975989.1">
    <property type="nucleotide sequence ID" value="NZ_AEMG01000002.1"/>
</dbReference>
<dbReference type="SUPFAM" id="SSF53335">
    <property type="entry name" value="S-adenosyl-L-methionine-dependent methyltransferases"/>
    <property type="match status" value="1"/>
</dbReference>
<dbReference type="Proteomes" id="UP000003751">
    <property type="component" value="Unassembled WGS sequence"/>
</dbReference>
<dbReference type="InterPro" id="IPR029063">
    <property type="entry name" value="SAM-dependent_MTases_sf"/>
</dbReference>
<dbReference type="GO" id="GO:0032259">
    <property type="term" value="P:methylation"/>
    <property type="evidence" value="ECO:0007669"/>
    <property type="project" value="UniProtKB-KW"/>
</dbReference>
<gene>
    <name evidence="3" type="ORF">SAMN05444342_3799</name>
    <name evidence="2" type="ORF">ZOD2009_00480</name>
</gene>
<sequence>MNDANRFSDEVAAFYDASHEFGDIGDESFYLEAAMGADGAVLEGACGAGRLYLELLRRGVDADGFDVSPAMLDILREKAATEDVEPTVWEADLRSIGADRTYSLAIVPYNSFCNLRRVDDQLAALEALYGVLDSGGRLLFDVYVPRYDTIAESFGEWQSVREVEYEGRQLRGRSRATIEDQVKQTYSTEQELVDSDGDVLTRDEFVLSHLPPQQVELLARHSPFDRWSVSGGFDGESLTDGDGVQVWQLVK</sequence>
<evidence type="ECO:0000313" key="5">
    <source>
        <dbReference type="Proteomes" id="UP000184203"/>
    </source>
</evidence>
<dbReference type="PATRIC" id="fig|797209.4.peg.75"/>
<proteinExistence type="predicted"/>
<dbReference type="OrthoDB" id="147504at2157"/>
<accession>E7QNS0</accession>
<feature type="domain" description="Methyltransferase" evidence="1">
    <location>
        <begin position="41"/>
        <end position="136"/>
    </location>
</feature>
<evidence type="ECO:0000259" key="1">
    <source>
        <dbReference type="Pfam" id="PF13649"/>
    </source>
</evidence>
<name>E7QNS0_HALPU</name>
<dbReference type="STRING" id="797209.GCA_000376445_02110"/>
<keyword evidence="2" id="KW-0808">Transferase</keyword>
<reference evidence="2 4" key="1">
    <citation type="journal article" date="2014" name="ISME J.">
        <title>Trehalose/2-sulfotrehalose biosynthesis and glycine-betaine uptake are widely spread mechanisms for osmoadaptation in the Halobacteriales.</title>
        <authorList>
            <person name="Youssef N.H."/>
            <person name="Savage-Ashlock K.N."/>
            <person name="McCully A.L."/>
            <person name="Luedtke B."/>
            <person name="Shaw E.I."/>
            <person name="Hoff W.D."/>
            <person name="Elshahed M.S."/>
        </authorList>
    </citation>
    <scope>NUCLEOTIDE SEQUENCE [LARGE SCALE GENOMIC DNA]</scope>
    <source>
        <strain evidence="2 4">DX253</strain>
    </source>
</reference>
<reference evidence="5" key="3">
    <citation type="submission" date="2016-11" db="EMBL/GenBank/DDBJ databases">
        <authorList>
            <person name="Varghese N."/>
            <person name="Submissions S."/>
        </authorList>
    </citation>
    <scope>NUCLEOTIDE SEQUENCE [LARGE SCALE GENOMIC DNA]</scope>
    <source>
        <strain evidence="5">DX253</strain>
    </source>
</reference>
<reference evidence="3" key="2">
    <citation type="submission" date="2016-11" db="EMBL/GenBank/DDBJ databases">
        <authorList>
            <person name="Jaros S."/>
            <person name="Januszkiewicz K."/>
            <person name="Wedrychowicz H."/>
        </authorList>
    </citation>
    <scope>NUCLEOTIDE SEQUENCE [LARGE SCALE GENOMIC DNA]</scope>
    <source>
        <strain evidence="3">DX253</strain>
    </source>
</reference>
<dbReference type="eggNOG" id="arCOG01791">
    <property type="taxonomic scope" value="Archaea"/>
</dbReference>
<organism evidence="2 4">
    <name type="scientific">Haladaptatus paucihalophilus DX253</name>
    <dbReference type="NCBI Taxonomy" id="797209"/>
    <lineage>
        <taxon>Archaea</taxon>
        <taxon>Methanobacteriati</taxon>
        <taxon>Methanobacteriota</taxon>
        <taxon>Stenosarchaea group</taxon>
        <taxon>Halobacteria</taxon>
        <taxon>Halobacteriales</taxon>
        <taxon>Haladaptataceae</taxon>
        <taxon>Haladaptatus</taxon>
    </lineage>
</organism>
<dbReference type="Gene3D" id="3.40.50.150">
    <property type="entry name" value="Vaccinia Virus protein VP39"/>
    <property type="match status" value="1"/>
</dbReference>
<dbReference type="Pfam" id="PF13649">
    <property type="entry name" value="Methyltransf_25"/>
    <property type="match status" value="1"/>
</dbReference>
<dbReference type="GO" id="GO:0008168">
    <property type="term" value="F:methyltransferase activity"/>
    <property type="evidence" value="ECO:0007669"/>
    <property type="project" value="UniProtKB-KW"/>
</dbReference>
<dbReference type="AlphaFoldDB" id="E7QNS0"/>
<evidence type="ECO:0000313" key="3">
    <source>
        <dbReference type="EMBL" id="SHL44058.1"/>
    </source>
</evidence>
<dbReference type="EMBL" id="FRAN01000007">
    <property type="protein sequence ID" value="SHL44058.1"/>
    <property type="molecule type" value="Genomic_DNA"/>
</dbReference>